<name>A0ABU9YPF0_9PROT</name>
<evidence type="ECO:0000256" key="1">
    <source>
        <dbReference type="ARBA" id="ARBA00004571"/>
    </source>
</evidence>
<comment type="caution">
    <text evidence="17">The sequence shown here is derived from an EMBL/GenBank/DDBJ whole genome shotgun (WGS) entry which is preliminary data.</text>
</comment>
<evidence type="ECO:0000256" key="2">
    <source>
        <dbReference type="ARBA" id="ARBA00009810"/>
    </source>
</evidence>
<keyword evidence="6 14" id="KW-0812">Transmembrane</keyword>
<dbReference type="Proteomes" id="UP001413721">
    <property type="component" value="Unassembled WGS sequence"/>
</dbReference>
<evidence type="ECO:0000256" key="8">
    <source>
        <dbReference type="ARBA" id="ARBA00023004"/>
    </source>
</evidence>
<evidence type="ECO:0000256" key="12">
    <source>
        <dbReference type="ARBA" id="ARBA00023170"/>
    </source>
</evidence>
<dbReference type="Pfam" id="PF07715">
    <property type="entry name" value="Plug"/>
    <property type="match status" value="1"/>
</dbReference>
<proteinExistence type="inferred from homology"/>
<dbReference type="Gene3D" id="2.170.130.10">
    <property type="entry name" value="TonB-dependent receptor, plug domain"/>
    <property type="match status" value="1"/>
</dbReference>
<dbReference type="Pfam" id="PF07660">
    <property type="entry name" value="STN"/>
    <property type="match status" value="1"/>
</dbReference>
<dbReference type="InterPro" id="IPR010105">
    <property type="entry name" value="TonB_sidphr_rcpt"/>
</dbReference>
<dbReference type="InterPro" id="IPR036942">
    <property type="entry name" value="Beta-barrel_TonB_sf"/>
</dbReference>
<dbReference type="EMBL" id="JBBKTW010000007">
    <property type="protein sequence ID" value="MEN2990455.1"/>
    <property type="molecule type" value="Genomic_DNA"/>
</dbReference>
<accession>A0ABU9YPF0</accession>
<evidence type="ECO:0000313" key="17">
    <source>
        <dbReference type="EMBL" id="MEN2990455.1"/>
    </source>
</evidence>
<evidence type="ECO:0000256" key="14">
    <source>
        <dbReference type="PROSITE-ProRule" id="PRU01360"/>
    </source>
</evidence>
<comment type="similarity">
    <text evidence="2 14 15">Belongs to the TonB-dependent receptor family.</text>
</comment>
<dbReference type="InterPro" id="IPR000531">
    <property type="entry name" value="Beta-barrel_TonB"/>
</dbReference>
<dbReference type="CDD" id="cd01347">
    <property type="entry name" value="ligand_gated_channel"/>
    <property type="match status" value="1"/>
</dbReference>
<dbReference type="Gene3D" id="3.55.50.30">
    <property type="match status" value="1"/>
</dbReference>
<evidence type="ECO:0000259" key="16">
    <source>
        <dbReference type="SMART" id="SM00965"/>
    </source>
</evidence>
<sequence>MEASGPELARRGRNLMVAGRKTAGQRRADLVADVALAVGMAGLMLGTMQAARAADAAGIQLAQAGQSFDIPAQPLAGAITSFGRQSGLQVTVEAAIANDLQSPGVSGSYTPDEALGRLLAGTGVSYRFIDANTVTLVRGTAADGAVVLDPLSIDATRRAESAWGPVAGFVAKRASAATKTDTPLLETPQSISVVTRDQMDAQAAQTMPQALRYTAGMQTDRNGADERTDFLYARGFQVSQYLDGLRLIGGTWATPQIDSYGLERIEIVRGPASVLYGQVSPGGLANLVSKRPQPDAFNEVQLQFGEYGRLQTAFDMTGPLTEDGDLSYRLSGLARSADTPIDQTKEERYAINPAVTWRAGDDTTLTLLGKYQNDPALGAYQRLPAYGTVLHNPSGDIPTDLYIGDPTFDKEERTQYGIGYEFEHRFDDTFTVRQNARFFRTDSDFGYLYTGRLMAADSSVIRRSGVLAEEVNDAITIDNQLQAKFATGAVGHTALFGLDYQNNHNDSDVAYLAANPIDYNNPQYGSPGIDFTPFFEQNTSQRLEQLGLYAQDQISIDRWRFTLGARHDWLNSDTNDRVANTSTKITDQKFTGRVGALYLFDNGLAPYASYSESFEPLAGTNDIGEPLKPTTGQQYEVGIKYQPTGYNSFVSLALYDLTQQNVLSYGSRTIIDGSGNPQVISFSTQNGEVSSQGIDIEGKISLNDNISLTAAYSYLNAEVTEGTAGDNTAGKTPVYLPEHSGSIWADYRFIDGYFNGLGLGAGVRISDETYGDAVNSFTVPGYAVMDAALRYDLGNLAPDLAGARLAVNATNLFDKIYVADCQNDTNCYYGSRRKVYATLSYQW</sequence>
<dbReference type="PANTHER" id="PTHR32552:SF68">
    <property type="entry name" value="FERRICHROME OUTER MEMBRANE TRANSPORTER_PHAGE RECEPTOR"/>
    <property type="match status" value="1"/>
</dbReference>
<dbReference type="InterPro" id="IPR012910">
    <property type="entry name" value="Plug_dom"/>
</dbReference>
<keyword evidence="12 17" id="KW-0675">Receptor</keyword>
<keyword evidence="9" id="KW-0406">Ion transport</keyword>
<keyword evidence="11 14" id="KW-0472">Membrane</keyword>
<evidence type="ECO:0000256" key="10">
    <source>
        <dbReference type="ARBA" id="ARBA00023077"/>
    </source>
</evidence>
<keyword evidence="4 14" id="KW-1134">Transmembrane beta strand</keyword>
<keyword evidence="7" id="KW-0732">Signal</keyword>
<feature type="domain" description="Secretin/TonB short N-terminal" evidence="16">
    <location>
        <begin position="88"/>
        <end position="139"/>
    </location>
</feature>
<evidence type="ECO:0000313" key="18">
    <source>
        <dbReference type="Proteomes" id="UP001413721"/>
    </source>
</evidence>
<keyword evidence="3 14" id="KW-0813">Transport</keyword>
<evidence type="ECO:0000256" key="13">
    <source>
        <dbReference type="ARBA" id="ARBA00023237"/>
    </source>
</evidence>
<dbReference type="PANTHER" id="PTHR32552">
    <property type="entry name" value="FERRICHROME IRON RECEPTOR-RELATED"/>
    <property type="match status" value="1"/>
</dbReference>
<protein>
    <submittedName>
        <fullName evidence="17">TonB-dependent siderophore receptor</fullName>
    </submittedName>
</protein>
<comment type="subcellular location">
    <subcellularLocation>
        <location evidence="1 14">Cell outer membrane</location>
        <topology evidence="1 14">Multi-pass membrane protein</topology>
    </subcellularLocation>
</comment>
<keyword evidence="8" id="KW-0408">Iron</keyword>
<evidence type="ECO:0000256" key="9">
    <source>
        <dbReference type="ARBA" id="ARBA00023065"/>
    </source>
</evidence>
<evidence type="ECO:0000256" key="4">
    <source>
        <dbReference type="ARBA" id="ARBA00022452"/>
    </source>
</evidence>
<evidence type="ECO:0000256" key="7">
    <source>
        <dbReference type="ARBA" id="ARBA00022729"/>
    </source>
</evidence>
<dbReference type="PROSITE" id="PS52016">
    <property type="entry name" value="TONB_DEPENDENT_REC_3"/>
    <property type="match status" value="1"/>
</dbReference>
<dbReference type="InterPro" id="IPR011662">
    <property type="entry name" value="Secretin/TonB_short_N"/>
</dbReference>
<keyword evidence="18" id="KW-1185">Reference proteome</keyword>
<dbReference type="InterPro" id="IPR037066">
    <property type="entry name" value="Plug_dom_sf"/>
</dbReference>
<evidence type="ECO:0000256" key="15">
    <source>
        <dbReference type="RuleBase" id="RU003357"/>
    </source>
</evidence>
<dbReference type="RefSeq" id="WP_345938064.1">
    <property type="nucleotide sequence ID" value="NZ_JBBKTW010000007.1"/>
</dbReference>
<dbReference type="Pfam" id="PF00593">
    <property type="entry name" value="TonB_dep_Rec_b-barrel"/>
    <property type="match status" value="1"/>
</dbReference>
<evidence type="ECO:0000256" key="5">
    <source>
        <dbReference type="ARBA" id="ARBA00022496"/>
    </source>
</evidence>
<evidence type="ECO:0000256" key="6">
    <source>
        <dbReference type="ARBA" id="ARBA00022692"/>
    </source>
</evidence>
<keyword evidence="10 15" id="KW-0798">TonB box</keyword>
<reference evidence="17 18" key="1">
    <citation type="submission" date="2024-03" db="EMBL/GenBank/DDBJ databases">
        <title>High-quality draft genome sequencing of Tistrella sp. BH-R2-4.</title>
        <authorList>
            <person name="Dong C."/>
        </authorList>
    </citation>
    <scope>NUCLEOTIDE SEQUENCE [LARGE SCALE GENOMIC DNA]</scope>
    <source>
        <strain evidence="17 18">BH-R2-4</strain>
    </source>
</reference>
<gene>
    <name evidence="17" type="ORF">WG926_19235</name>
</gene>
<dbReference type="InterPro" id="IPR039426">
    <property type="entry name" value="TonB-dep_rcpt-like"/>
</dbReference>
<dbReference type="Gene3D" id="2.40.170.20">
    <property type="entry name" value="TonB-dependent receptor, beta-barrel domain"/>
    <property type="match status" value="1"/>
</dbReference>
<dbReference type="SUPFAM" id="SSF56935">
    <property type="entry name" value="Porins"/>
    <property type="match status" value="1"/>
</dbReference>
<keyword evidence="5" id="KW-0410">Iron transport</keyword>
<evidence type="ECO:0000256" key="3">
    <source>
        <dbReference type="ARBA" id="ARBA00022448"/>
    </source>
</evidence>
<evidence type="ECO:0000256" key="11">
    <source>
        <dbReference type="ARBA" id="ARBA00023136"/>
    </source>
</evidence>
<keyword evidence="13 14" id="KW-0998">Cell outer membrane</keyword>
<organism evidence="17 18">
    <name type="scientific">Tistrella arctica</name>
    <dbReference type="NCBI Taxonomy" id="3133430"/>
    <lineage>
        <taxon>Bacteria</taxon>
        <taxon>Pseudomonadati</taxon>
        <taxon>Pseudomonadota</taxon>
        <taxon>Alphaproteobacteria</taxon>
        <taxon>Geminicoccales</taxon>
        <taxon>Geminicoccaceae</taxon>
        <taxon>Tistrella</taxon>
    </lineage>
</organism>
<dbReference type="NCBIfam" id="TIGR01783">
    <property type="entry name" value="TonB-siderophor"/>
    <property type="match status" value="1"/>
</dbReference>
<dbReference type="SMART" id="SM00965">
    <property type="entry name" value="STN"/>
    <property type="match status" value="1"/>
</dbReference>